<keyword evidence="1" id="KW-0472">Membrane</keyword>
<feature type="transmembrane region" description="Helical" evidence="1">
    <location>
        <begin position="7"/>
        <end position="24"/>
    </location>
</feature>
<feature type="transmembrane region" description="Helical" evidence="1">
    <location>
        <begin position="73"/>
        <end position="93"/>
    </location>
</feature>
<organism evidence="2 3">
    <name type="scientific">Sporolactobacillus shoreicorticis</name>
    <dbReference type="NCBI Taxonomy" id="1923877"/>
    <lineage>
        <taxon>Bacteria</taxon>
        <taxon>Bacillati</taxon>
        <taxon>Bacillota</taxon>
        <taxon>Bacilli</taxon>
        <taxon>Bacillales</taxon>
        <taxon>Sporolactobacillaceae</taxon>
        <taxon>Sporolactobacillus</taxon>
    </lineage>
</organism>
<gene>
    <name evidence="2" type="ORF">ACFSUE_02970</name>
</gene>
<comment type="caution">
    <text evidence="2">The sequence shown here is derived from an EMBL/GenBank/DDBJ whole genome shotgun (WGS) entry which is preliminary data.</text>
</comment>
<name>A0ABW5RZL9_9BACL</name>
<dbReference type="Proteomes" id="UP001597399">
    <property type="component" value="Unassembled WGS sequence"/>
</dbReference>
<protein>
    <submittedName>
        <fullName evidence="2">Uncharacterized protein</fullName>
    </submittedName>
</protein>
<keyword evidence="1" id="KW-0812">Transmembrane</keyword>
<evidence type="ECO:0000256" key="1">
    <source>
        <dbReference type="SAM" id="Phobius"/>
    </source>
</evidence>
<dbReference type="EMBL" id="JBHUMQ010000004">
    <property type="protein sequence ID" value="MFD2692608.1"/>
    <property type="molecule type" value="Genomic_DNA"/>
</dbReference>
<evidence type="ECO:0000313" key="3">
    <source>
        <dbReference type="Proteomes" id="UP001597399"/>
    </source>
</evidence>
<accession>A0ABW5RZL9</accession>
<evidence type="ECO:0000313" key="2">
    <source>
        <dbReference type="EMBL" id="MFD2692608.1"/>
    </source>
</evidence>
<feature type="transmembrane region" description="Helical" evidence="1">
    <location>
        <begin position="30"/>
        <end position="49"/>
    </location>
</feature>
<reference evidence="3" key="1">
    <citation type="journal article" date="2019" name="Int. J. Syst. Evol. Microbiol.">
        <title>The Global Catalogue of Microorganisms (GCM) 10K type strain sequencing project: providing services to taxonomists for standard genome sequencing and annotation.</title>
        <authorList>
            <consortium name="The Broad Institute Genomics Platform"/>
            <consortium name="The Broad Institute Genome Sequencing Center for Infectious Disease"/>
            <person name="Wu L."/>
            <person name="Ma J."/>
        </authorList>
    </citation>
    <scope>NUCLEOTIDE SEQUENCE [LARGE SCALE GENOMIC DNA]</scope>
    <source>
        <strain evidence="3">TISTR 2466</strain>
    </source>
</reference>
<sequence>MITIETFLTRTLFIIIAVILVLVLPDSYRLLAIIPIVLSWIVESVAAHYNKKVRANHNQTLATIKKYFAGKRFLIWTLPFMVTLFTVSVIPSLDYHSRMLQIIVLIAALVTDWALDKAEERKNQNSDS</sequence>
<proteinExistence type="predicted"/>
<keyword evidence="1" id="KW-1133">Transmembrane helix</keyword>
<dbReference type="RefSeq" id="WP_253065629.1">
    <property type="nucleotide sequence ID" value="NZ_JAMXWM010000054.1"/>
</dbReference>
<keyword evidence="3" id="KW-1185">Reference proteome</keyword>